<name>A0AAN9GG15_9CAEN</name>
<dbReference type="AlphaFoldDB" id="A0AAN9GG15"/>
<sequence length="226" mass="25679">MEPDPSDHFKDQTKQSPRWWDFAPMARPEEEPLDNQQLAVIDWANMGVRRRLQTRSDNQPEQEPRTPDIGGGYMGSCRLSRYELLIRVASFTMVVLPPAVMLMAAHNPAENISIRTTAPITPREPPMLQQDIGYAAEVYIPDMTVVVKPRQQTGFDNQDTLPLQGVELVGTFSNSTLMLGELQRLWPASVDIRLTILQTKRGCSRGLGENRHCAFDVRVYFAKRQK</sequence>
<evidence type="ECO:0000313" key="2">
    <source>
        <dbReference type="EMBL" id="KAK7107072.1"/>
    </source>
</evidence>
<evidence type="ECO:0000256" key="1">
    <source>
        <dbReference type="SAM" id="MobiDB-lite"/>
    </source>
</evidence>
<accession>A0AAN9GG15</accession>
<feature type="region of interest" description="Disordered" evidence="1">
    <location>
        <begin position="51"/>
        <end position="72"/>
    </location>
</feature>
<dbReference type="EMBL" id="JBAMIC010000004">
    <property type="protein sequence ID" value="KAK7107072.1"/>
    <property type="molecule type" value="Genomic_DNA"/>
</dbReference>
<comment type="caution">
    <text evidence="2">The sequence shown here is derived from an EMBL/GenBank/DDBJ whole genome shotgun (WGS) entry which is preliminary data.</text>
</comment>
<proteinExistence type="predicted"/>
<protein>
    <submittedName>
        <fullName evidence="2">Uncharacterized protein</fullName>
    </submittedName>
</protein>
<organism evidence="2 3">
    <name type="scientific">Littorina saxatilis</name>
    <dbReference type="NCBI Taxonomy" id="31220"/>
    <lineage>
        <taxon>Eukaryota</taxon>
        <taxon>Metazoa</taxon>
        <taxon>Spiralia</taxon>
        <taxon>Lophotrochozoa</taxon>
        <taxon>Mollusca</taxon>
        <taxon>Gastropoda</taxon>
        <taxon>Caenogastropoda</taxon>
        <taxon>Littorinimorpha</taxon>
        <taxon>Littorinoidea</taxon>
        <taxon>Littorinidae</taxon>
        <taxon>Littorina</taxon>
    </lineage>
</organism>
<dbReference type="Proteomes" id="UP001374579">
    <property type="component" value="Unassembled WGS sequence"/>
</dbReference>
<evidence type="ECO:0000313" key="3">
    <source>
        <dbReference type="Proteomes" id="UP001374579"/>
    </source>
</evidence>
<reference evidence="2 3" key="1">
    <citation type="submission" date="2024-02" db="EMBL/GenBank/DDBJ databases">
        <title>Chromosome-scale genome assembly of the rough periwinkle Littorina saxatilis.</title>
        <authorList>
            <person name="De Jode A."/>
            <person name="Faria R."/>
            <person name="Formenti G."/>
            <person name="Sims Y."/>
            <person name="Smith T.P."/>
            <person name="Tracey A."/>
            <person name="Wood J.M.D."/>
            <person name="Zagrodzka Z.B."/>
            <person name="Johannesson K."/>
            <person name="Butlin R.K."/>
            <person name="Leder E.H."/>
        </authorList>
    </citation>
    <scope>NUCLEOTIDE SEQUENCE [LARGE SCALE GENOMIC DNA]</scope>
    <source>
        <strain evidence="2">Snail1</strain>
        <tissue evidence="2">Muscle</tissue>
    </source>
</reference>
<keyword evidence="3" id="KW-1185">Reference proteome</keyword>
<gene>
    <name evidence="2" type="ORF">V1264_015052</name>
</gene>